<organism evidence="2 3">
    <name type="scientific">Turnera subulata</name>
    <dbReference type="NCBI Taxonomy" id="218843"/>
    <lineage>
        <taxon>Eukaryota</taxon>
        <taxon>Viridiplantae</taxon>
        <taxon>Streptophyta</taxon>
        <taxon>Embryophyta</taxon>
        <taxon>Tracheophyta</taxon>
        <taxon>Spermatophyta</taxon>
        <taxon>Magnoliopsida</taxon>
        <taxon>eudicotyledons</taxon>
        <taxon>Gunneridae</taxon>
        <taxon>Pentapetalae</taxon>
        <taxon>rosids</taxon>
        <taxon>fabids</taxon>
        <taxon>Malpighiales</taxon>
        <taxon>Passifloraceae</taxon>
        <taxon>Turnera</taxon>
    </lineage>
</organism>
<comment type="caution">
    <text evidence="2">The sequence shown here is derived from an EMBL/GenBank/DDBJ whole genome shotgun (WGS) entry which is preliminary data.</text>
</comment>
<name>A0A9Q0FX42_9ROSI</name>
<dbReference type="InterPro" id="IPR005135">
    <property type="entry name" value="Endo/exonuclease/phosphatase"/>
</dbReference>
<reference evidence="2" key="2">
    <citation type="journal article" date="2023" name="Plants (Basel)">
        <title>Annotation of the Turnera subulata (Passifloraceae) Draft Genome Reveals the S-Locus Evolved after the Divergence of Turneroideae from Passifloroideae in a Stepwise Manner.</title>
        <authorList>
            <person name="Henning P.M."/>
            <person name="Roalson E.H."/>
            <person name="Mir W."/>
            <person name="McCubbin A.G."/>
            <person name="Shore J.S."/>
        </authorList>
    </citation>
    <scope>NUCLEOTIDE SEQUENCE</scope>
    <source>
        <strain evidence="2">F60SS</strain>
    </source>
</reference>
<dbReference type="Pfam" id="PF03372">
    <property type="entry name" value="Exo_endo_phos"/>
    <property type="match status" value="1"/>
</dbReference>
<dbReference type="AlphaFoldDB" id="A0A9Q0FX42"/>
<evidence type="ECO:0000313" key="2">
    <source>
        <dbReference type="EMBL" id="KAJ4838162.1"/>
    </source>
</evidence>
<sequence>MVRANNVSLLVLVEPRISGLVAVLVIQKLGFPNSYRVEANGFSGGIWVLWKHDLVVQVLLEHIQFIQLQVRSNQVNFQFTAIYGSPKASLRQSLWDNLCNAAPSIVCPWILAGDFNAILSADEVRGSVVSTRRGYWRYQGCIDQCQLEDLRFIGAQCTWRRGFEWVRLDRALANQEWILSFPSTKVYHLPILSSGHCPLLIEVQFGHYRANNWQPRFQFQSAWLVHSDFANVVASNWQSQLSADVSLKKLSTCL</sequence>
<dbReference type="Proteomes" id="UP001141552">
    <property type="component" value="Unassembled WGS sequence"/>
</dbReference>
<dbReference type="SUPFAM" id="SSF56219">
    <property type="entry name" value="DNase I-like"/>
    <property type="match status" value="1"/>
</dbReference>
<dbReference type="InterPro" id="IPR036691">
    <property type="entry name" value="Endo/exonu/phosph_ase_sf"/>
</dbReference>
<accession>A0A9Q0FX42</accession>
<dbReference type="Gene3D" id="3.60.10.10">
    <property type="entry name" value="Endonuclease/exonuclease/phosphatase"/>
    <property type="match status" value="1"/>
</dbReference>
<keyword evidence="3" id="KW-1185">Reference proteome</keyword>
<dbReference type="PANTHER" id="PTHR33710:SF77">
    <property type="entry name" value="DNASE I-LIKE SUPERFAMILY PROTEIN"/>
    <property type="match status" value="1"/>
</dbReference>
<protein>
    <recommendedName>
        <fullName evidence="1">Endonuclease/exonuclease/phosphatase domain-containing protein</fullName>
    </recommendedName>
</protein>
<dbReference type="GO" id="GO:0003824">
    <property type="term" value="F:catalytic activity"/>
    <property type="evidence" value="ECO:0007669"/>
    <property type="project" value="InterPro"/>
</dbReference>
<dbReference type="PANTHER" id="PTHR33710">
    <property type="entry name" value="BNAC02G09200D PROTEIN"/>
    <property type="match status" value="1"/>
</dbReference>
<reference evidence="2" key="1">
    <citation type="submission" date="2022-02" db="EMBL/GenBank/DDBJ databases">
        <authorList>
            <person name="Henning P.M."/>
            <person name="McCubbin A.G."/>
            <person name="Shore J.S."/>
        </authorList>
    </citation>
    <scope>NUCLEOTIDE SEQUENCE</scope>
    <source>
        <strain evidence="2">F60SS</strain>
        <tissue evidence="2">Leaves</tissue>
    </source>
</reference>
<evidence type="ECO:0000313" key="3">
    <source>
        <dbReference type="Proteomes" id="UP001141552"/>
    </source>
</evidence>
<proteinExistence type="predicted"/>
<evidence type="ECO:0000259" key="1">
    <source>
        <dbReference type="Pfam" id="PF03372"/>
    </source>
</evidence>
<gene>
    <name evidence="2" type="ORF">Tsubulata_035006</name>
</gene>
<dbReference type="OrthoDB" id="1750980at2759"/>
<feature type="domain" description="Endonuclease/exonuclease/phosphatase" evidence="1">
    <location>
        <begin position="3"/>
        <end position="181"/>
    </location>
</feature>
<dbReference type="EMBL" id="JAKUCV010003634">
    <property type="protein sequence ID" value="KAJ4838162.1"/>
    <property type="molecule type" value="Genomic_DNA"/>
</dbReference>